<dbReference type="InterPro" id="IPR006805">
    <property type="entry name" value="Anth_synth_I_N"/>
</dbReference>
<dbReference type="Gene3D" id="3.60.120.10">
    <property type="entry name" value="Anthranilate synthase"/>
    <property type="match status" value="1"/>
</dbReference>
<comment type="subunit">
    <text evidence="4 15">Heterotetramer consisting of two non-identical subunits: a beta subunit (TrpG) and a large alpha subunit (TrpE).</text>
</comment>
<feature type="region of interest" description="Disordered" evidence="16">
    <location>
        <begin position="516"/>
        <end position="548"/>
    </location>
</feature>
<evidence type="ECO:0000256" key="11">
    <source>
        <dbReference type="ARBA" id="ARBA00023141"/>
    </source>
</evidence>
<dbReference type="InterPro" id="IPR005801">
    <property type="entry name" value="ADC_synthase"/>
</dbReference>
<organism evidence="19 20">
    <name type="scientific">Rothia kristinae</name>
    <dbReference type="NCBI Taxonomy" id="37923"/>
    <lineage>
        <taxon>Bacteria</taxon>
        <taxon>Bacillati</taxon>
        <taxon>Actinomycetota</taxon>
        <taxon>Actinomycetes</taxon>
        <taxon>Micrococcales</taxon>
        <taxon>Micrococcaceae</taxon>
        <taxon>Rothia</taxon>
    </lineage>
</organism>
<dbReference type="EC" id="4.1.3.27" evidence="5 15"/>
<evidence type="ECO:0000256" key="9">
    <source>
        <dbReference type="ARBA" id="ARBA00022822"/>
    </source>
</evidence>
<comment type="function">
    <text evidence="13 15">Part of a heterotetrameric complex that catalyzes the two-step biosynthesis of anthranilate, an intermediate in the biosynthesis of L-tryptophan. In the first step, the glutamine-binding beta subunit (TrpG) of anthranilate synthase (AS) provides the glutamine amidotransferase activity which generates ammonia as a substrate that, along with chorismate, is used in the second step, catalyzed by the large alpha subunit of AS (TrpE) to produce anthranilate. In the absence of TrpG, TrpE can synthesize anthranilate directly from chorismate and high concentrations of ammonia.</text>
</comment>
<feature type="domain" description="Anthranilate synthase component I N-terminal" evidence="18">
    <location>
        <begin position="34"/>
        <end position="178"/>
    </location>
</feature>
<dbReference type="Pfam" id="PF04715">
    <property type="entry name" value="Anth_synt_I_N"/>
    <property type="match status" value="1"/>
</dbReference>
<keyword evidence="11 15" id="KW-0057">Aromatic amino acid biosynthesis</keyword>
<evidence type="ECO:0000259" key="18">
    <source>
        <dbReference type="Pfam" id="PF04715"/>
    </source>
</evidence>
<dbReference type="GO" id="GO:0000162">
    <property type="term" value="P:L-tryptophan biosynthetic process"/>
    <property type="evidence" value="ECO:0007669"/>
    <property type="project" value="UniProtKB-UniPathway"/>
</dbReference>
<evidence type="ECO:0000256" key="1">
    <source>
        <dbReference type="ARBA" id="ARBA00001946"/>
    </source>
</evidence>
<dbReference type="NCBIfam" id="NF010086">
    <property type="entry name" value="PRK13571.1"/>
    <property type="match status" value="1"/>
</dbReference>
<dbReference type="PANTHER" id="PTHR11236">
    <property type="entry name" value="AMINOBENZOATE/ANTHRANILATE SYNTHASE"/>
    <property type="match status" value="1"/>
</dbReference>
<dbReference type="PRINTS" id="PR00095">
    <property type="entry name" value="ANTSNTHASEI"/>
</dbReference>
<dbReference type="InterPro" id="IPR005256">
    <property type="entry name" value="Anth_synth_I_PabB"/>
</dbReference>
<reference evidence="19 20" key="1">
    <citation type="submission" date="2016-10" db="EMBL/GenBank/DDBJ databases">
        <title>Draft genome sequence of strain LCT isolated from the Shenzhou X spacecraft of China.</title>
        <authorList>
            <person name="Huang B."/>
        </authorList>
    </citation>
    <scope>NUCLEOTIDE SEQUENCE [LARGE SCALE GENOMIC DNA]</scope>
    <source>
        <strain evidence="19 20">LCT-H5</strain>
    </source>
</reference>
<dbReference type="NCBIfam" id="TIGR00564">
    <property type="entry name" value="trpE_most"/>
    <property type="match status" value="1"/>
</dbReference>
<dbReference type="OrthoDB" id="3518032at2"/>
<protein>
    <recommendedName>
        <fullName evidence="6 15">Anthranilate synthase component 1</fullName>
        <ecNumber evidence="5 15">4.1.3.27</ecNumber>
    </recommendedName>
</protein>
<evidence type="ECO:0000256" key="7">
    <source>
        <dbReference type="ARBA" id="ARBA00022605"/>
    </source>
</evidence>
<evidence type="ECO:0000256" key="3">
    <source>
        <dbReference type="ARBA" id="ARBA00009562"/>
    </source>
</evidence>
<dbReference type="PANTHER" id="PTHR11236:SF46">
    <property type="entry name" value="ANTHRANILATE SYNTHASE COMPONENT 1"/>
    <property type="match status" value="1"/>
</dbReference>
<dbReference type="InterPro" id="IPR015890">
    <property type="entry name" value="Chorismate_C"/>
</dbReference>
<evidence type="ECO:0000256" key="2">
    <source>
        <dbReference type="ARBA" id="ARBA00004873"/>
    </source>
</evidence>
<dbReference type="UniPathway" id="UPA00035">
    <property type="reaction ID" value="UER00040"/>
</dbReference>
<keyword evidence="12 15" id="KW-0456">Lyase</keyword>
<dbReference type="GO" id="GO:0004049">
    <property type="term" value="F:anthranilate synthase activity"/>
    <property type="evidence" value="ECO:0007669"/>
    <property type="project" value="UniProtKB-EC"/>
</dbReference>
<comment type="pathway">
    <text evidence="2 15">Amino-acid biosynthesis; L-tryptophan biosynthesis; L-tryptophan from chorismate: step 1/5.</text>
</comment>
<evidence type="ECO:0000256" key="4">
    <source>
        <dbReference type="ARBA" id="ARBA00011575"/>
    </source>
</evidence>
<evidence type="ECO:0000259" key="17">
    <source>
        <dbReference type="Pfam" id="PF00425"/>
    </source>
</evidence>
<keyword evidence="10 15" id="KW-0460">Magnesium</keyword>
<dbReference type="Pfam" id="PF00425">
    <property type="entry name" value="Chorismate_bind"/>
    <property type="match status" value="1"/>
</dbReference>
<evidence type="ECO:0000256" key="5">
    <source>
        <dbReference type="ARBA" id="ARBA00012266"/>
    </source>
</evidence>
<dbReference type="Proteomes" id="UP000179540">
    <property type="component" value="Unassembled WGS sequence"/>
</dbReference>
<evidence type="ECO:0000256" key="10">
    <source>
        <dbReference type="ARBA" id="ARBA00022842"/>
    </source>
</evidence>
<comment type="catalytic activity">
    <reaction evidence="14 15">
        <text>chorismate + L-glutamine = anthranilate + pyruvate + L-glutamate + H(+)</text>
        <dbReference type="Rhea" id="RHEA:21732"/>
        <dbReference type="ChEBI" id="CHEBI:15361"/>
        <dbReference type="ChEBI" id="CHEBI:15378"/>
        <dbReference type="ChEBI" id="CHEBI:16567"/>
        <dbReference type="ChEBI" id="CHEBI:29748"/>
        <dbReference type="ChEBI" id="CHEBI:29985"/>
        <dbReference type="ChEBI" id="CHEBI:58359"/>
        <dbReference type="EC" id="4.1.3.27"/>
    </reaction>
</comment>
<feature type="compositionally biased region" description="Gly residues" evidence="16">
    <location>
        <begin position="539"/>
        <end position="548"/>
    </location>
</feature>
<proteinExistence type="inferred from homology"/>
<keyword evidence="7 15" id="KW-0028">Amino-acid biosynthesis</keyword>
<evidence type="ECO:0000256" key="15">
    <source>
        <dbReference type="RuleBase" id="RU364045"/>
    </source>
</evidence>
<dbReference type="GO" id="GO:0046872">
    <property type="term" value="F:metal ion binding"/>
    <property type="evidence" value="ECO:0007669"/>
    <property type="project" value="UniProtKB-KW"/>
</dbReference>
<comment type="cofactor">
    <cofactor evidence="1 15">
        <name>Mg(2+)</name>
        <dbReference type="ChEBI" id="CHEBI:18420"/>
    </cofactor>
</comment>
<dbReference type="SUPFAM" id="SSF56322">
    <property type="entry name" value="ADC synthase"/>
    <property type="match status" value="1"/>
</dbReference>
<evidence type="ECO:0000313" key="19">
    <source>
        <dbReference type="EMBL" id="OIJ36964.1"/>
    </source>
</evidence>
<dbReference type="InterPro" id="IPR019999">
    <property type="entry name" value="Anth_synth_I-like"/>
</dbReference>
<evidence type="ECO:0000256" key="12">
    <source>
        <dbReference type="ARBA" id="ARBA00023239"/>
    </source>
</evidence>
<feature type="domain" description="Chorismate-utilising enzyme C-terminal" evidence="17">
    <location>
        <begin position="242"/>
        <end position="502"/>
    </location>
</feature>
<evidence type="ECO:0000256" key="8">
    <source>
        <dbReference type="ARBA" id="ARBA00022723"/>
    </source>
</evidence>
<evidence type="ECO:0000256" key="14">
    <source>
        <dbReference type="ARBA" id="ARBA00047683"/>
    </source>
</evidence>
<evidence type="ECO:0000256" key="16">
    <source>
        <dbReference type="SAM" id="MobiDB-lite"/>
    </source>
</evidence>
<keyword evidence="9 15" id="KW-0822">Tryptophan biosynthesis</keyword>
<accession>A0A1S2N2P5</accession>
<sequence>MTRTPEIRPTREEFRELARTRRVIPVRATVVADAMTPIGLYRALVARDGEPGPGTFLLESANGSASWSRWSFVGVRSRATLTAKDGAAHWQGTAPAGAPQGGDPVEAIRETLRILHTEPFEDVPPLTSGLVGYLGWDAVRHWEHLPHPPTDDLRLPEFALNLVSDLAVHDHRDGTVTLVANAVNWDGTDTRVDEAYDDAVARVHAMLADLSRPLPQTTVSVPPDAAAPERGLAEDVEESWERQQFLNAIVQAKHDIRDGEIFQVVLSRRFEAPCEASPLEVYRTLRRTNPSPYMYLYTFAGQDEAAEPFHIVGSSPEALVTVHGRTATTHPIAGSRPRGADRTEDLALAEELLADEKERSEHLMLVDLARNDLSRIARPGTVAVTQFMDIERFSHIMHISSTVEAEIAEDATAYDVLRAAFPAGTLSGAPKPRALQIIDEYEPHRRGVYGGVVGYFDFAGNMDMAIAIRTAVLREGRAWVQAGAGIVADSVPESEAAETVAKSAAPLRAVLAAPNLTPLDAGQAEHPGGAGAPDDDGTAGAGRDGADS</sequence>
<keyword evidence="8 15" id="KW-0479">Metal-binding</keyword>
<evidence type="ECO:0000313" key="20">
    <source>
        <dbReference type="Proteomes" id="UP000179540"/>
    </source>
</evidence>
<comment type="similarity">
    <text evidence="3 15">Belongs to the anthranilate synthase component I family.</text>
</comment>
<name>A0A1S2N2P5_9MICC</name>
<evidence type="ECO:0000256" key="6">
    <source>
        <dbReference type="ARBA" id="ARBA00020653"/>
    </source>
</evidence>
<dbReference type="AlphaFoldDB" id="A0A1S2N2P5"/>
<comment type="caution">
    <text evidence="19">The sequence shown here is derived from an EMBL/GenBank/DDBJ whole genome shotgun (WGS) entry which is preliminary data.</text>
</comment>
<dbReference type="RefSeq" id="WP_075513886.1">
    <property type="nucleotide sequence ID" value="NZ_MODZ01000001.1"/>
</dbReference>
<dbReference type="EMBL" id="MODZ01000001">
    <property type="protein sequence ID" value="OIJ36964.1"/>
    <property type="molecule type" value="Genomic_DNA"/>
</dbReference>
<evidence type="ECO:0000256" key="13">
    <source>
        <dbReference type="ARBA" id="ARBA00025634"/>
    </source>
</evidence>
<gene>
    <name evidence="15" type="primary">trpE</name>
    <name evidence="19" type="ORF">BK826_00610</name>
</gene>